<organism evidence="6 7">
    <name type="scientific">Stackebrandtia endophytica</name>
    <dbReference type="NCBI Taxonomy" id="1496996"/>
    <lineage>
        <taxon>Bacteria</taxon>
        <taxon>Bacillati</taxon>
        <taxon>Actinomycetota</taxon>
        <taxon>Actinomycetes</taxon>
        <taxon>Glycomycetales</taxon>
        <taxon>Glycomycetaceae</taxon>
        <taxon>Stackebrandtia</taxon>
    </lineage>
</organism>
<dbReference type="GO" id="GO:0016020">
    <property type="term" value="C:membrane"/>
    <property type="evidence" value="ECO:0007669"/>
    <property type="project" value="UniProtKB-SubCell"/>
</dbReference>
<evidence type="ECO:0008006" key="8">
    <source>
        <dbReference type="Google" id="ProtNLM"/>
    </source>
</evidence>
<keyword evidence="4 5" id="KW-0472">Membrane</keyword>
<dbReference type="InParanoid" id="A0A543AX22"/>
<keyword evidence="2 5" id="KW-0812">Transmembrane</keyword>
<sequence>MSTPATDKSLAARVESRLAVPVMCAAGISVPAVFMAVWGTGTVADTGVLVNWIAGGVLWCEWLVLLILAEDRLDWMRRHKWTIAVAMLTIPAAIFTLGPVQLLRLVYVVATLQVLRVNRIISAGRVLTRRLNLSGWRQIILIAATAMLVSVFLFVLLVAPNAEVWLAGDLIFTQLGPIPAVIIGTILLLAAYLAWRNRKSD</sequence>
<evidence type="ECO:0000256" key="2">
    <source>
        <dbReference type="ARBA" id="ARBA00022692"/>
    </source>
</evidence>
<reference evidence="6 7" key="1">
    <citation type="submission" date="2019-06" db="EMBL/GenBank/DDBJ databases">
        <title>Sequencing the genomes of 1000 actinobacteria strains.</title>
        <authorList>
            <person name="Klenk H.-P."/>
        </authorList>
    </citation>
    <scope>NUCLEOTIDE SEQUENCE [LARGE SCALE GENOMIC DNA]</scope>
    <source>
        <strain evidence="6 7">DSM 45928</strain>
    </source>
</reference>
<dbReference type="RefSeq" id="WP_142039507.1">
    <property type="nucleotide sequence ID" value="NZ_JBHTGS010000001.1"/>
</dbReference>
<dbReference type="Gene3D" id="1.20.120.350">
    <property type="entry name" value="Voltage-gated potassium channels. Chain C"/>
    <property type="match status" value="1"/>
</dbReference>
<feature type="transmembrane region" description="Helical" evidence="5">
    <location>
        <begin position="171"/>
        <end position="195"/>
    </location>
</feature>
<evidence type="ECO:0000256" key="5">
    <source>
        <dbReference type="SAM" id="Phobius"/>
    </source>
</evidence>
<dbReference type="SUPFAM" id="SSF81324">
    <property type="entry name" value="Voltage-gated potassium channels"/>
    <property type="match status" value="1"/>
</dbReference>
<gene>
    <name evidence="6" type="ORF">FB566_2659</name>
</gene>
<comment type="subcellular location">
    <subcellularLocation>
        <location evidence="1">Membrane</location>
        <topology evidence="1">Multi-pass membrane protein</topology>
    </subcellularLocation>
</comment>
<evidence type="ECO:0000256" key="1">
    <source>
        <dbReference type="ARBA" id="ARBA00004141"/>
    </source>
</evidence>
<keyword evidence="7" id="KW-1185">Reference proteome</keyword>
<feature type="transmembrane region" description="Helical" evidence="5">
    <location>
        <begin position="18"/>
        <end position="37"/>
    </location>
</feature>
<evidence type="ECO:0000256" key="4">
    <source>
        <dbReference type="ARBA" id="ARBA00023136"/>
    </source>
</evidence>
<feature type="transmembrane region" description="Helical" evidence="5">
    <location>
        <begin position="81"/>
        <end position="100"/>
    </location>
</feature>
<dbReference type="OrthoDB" id="3428146at2"/>
<accession>A0A543AX22</accession>
<comment type="caution">
    <text evidence="6">The sequence shown here is derived from an EMBL/GenBank/DDBJ whole genome shotgun (WGS) entry which is preliminary data.</text>
</comment>
<feature type="transmembrane region" description="Helical" evidence="5">
    <location>
        <begin position="49"/>
        <end position="69"/>
    </location>
</feature>
<dbReference type="EMBL" id="VFOW01000001">
    <property type="protein sequence ID" value="TQL77109.1"/>
    <property type="molecule type" value="Genomic_DNA"/>
</dbReference>
<keyword evidence="3 5" id="KW-1133">Transmembrane helix</keyword>
<name>A0A543AX22_9ACTN</name>
<feature type="transmembrane region" description="Helical" evidence="5">
    <location>
        <begin position="139"/>
        <end position="159"/>
    </location>
</feature>
<proteinExistence type="predicted"/>
<protein>
    <recommendedName>
        <fullName evidence="8">Voltage-gated potassium channel</fullName>
    </recommendedName>
</protein>
<evidence type="ECO:0000256" key="3">
    <source>
        <dbReference type="ARBA" id="ARBA00022989"/>
    </source>
</evidence>
<evidence type="ECO:0000313" key="7">
    <source>
        <dbReference type="Proteomes" id="UP000317043"/>
    </source>
</evidence>
<dbReference type="AlphaFoldDB" id="A0A543AX22"/>
<dbReference type="InterPro" id="IPR027359">
    <property type="entry name" value="Volt_channel_dom_sf"/>
</dbReference>
<evidence type="ECO:0000313" key="6">
    <source>
        <dbReference type="EMBL" id="TQL77109.1"/>
    </source>
</evidence>
<dbReference type="Proteomes" id="UP000317043">
    <property type="component" value="Unassembled WGS sequence"/>
</dbReference>